<comment type="caution">
    <text evidence="2">The sequence shown here is derived from an EMBL/GenBank/DDBJ whole genome shotgun (WGS) entry which is preliminary data.</text>
</comment>
<evidence type="ECO:0000256" key="1">
    <source>
        <dbReference type="SAM" id="Phobius"/>
    </source>
</evidence>
<keyword evidence="1" id="KW-1133">Transmembrane helix</keyword>
<reference evidence="2" key="2">
    <citation type="journal article" date="2021" name="PeerJ">
        <title>Extensive microbial diversity within the chicken gut microbiome revealed by metagenomics and culture.</title>
        <authorList>
            <person name="Gilroy R."/>
            <person name="Ravi A."/>
            <person name="Getino M."/>
            <person name="Pursley I."/>
            <person name="Horton D.L."/>
            <person name="Alikhan N.F."/>
            <person name="Baker D."/>
            <person name="Gharbi K."/>
            <person name="Hall N."/>
            <person name="Watson M."/>
            <person name="Adriaenssens E.M."/>
            <person name="Foster-Nyarko E."/>
            <person name="Jarju S."/>
            <person name="Secka A."/>
            <person name="Antonio M."/>
            <person name="Oren A."/>
            <person name="Chaudhuri R.R."/>
            <person name="La Ragione R."/>
            <person name="Hildebrand F."/>
            <person name="Pallen M.J."/>
        </authorList>
    </citation>
    <scope>NUCLEOTIDE SEQUENCE</scope>
    <source>
        <strain evidence="2">ChiHile30-977</strain>
    </source>
</reference>
<dbReference type="AlphaFoldDB" id="A0A9D0YXG2"/>
<feature type="transmembrane region" description="Helical" evidence="1">
    <location>
        <begin position="140"/>
        <end position="158"/>
    </location>
</feature>
<evidence type="ECO:0000313" key="2">
    <source>
        <dbReference type="EMBL" id="HIQ63899.1"/>
    </source>
</evidence>
<keyword evidence="1" id="KW-0812">Transmembrane</keyword>
<organism evidence="2 3">
    <name type="scientific">Candidatus Avichristensenella intestinipullorum</name>
    <dbReference type="NCBI Taxonomy" id="2840693"/>
    <lineage>
        <taxon>Bacteria</taxon>
        <taxon>Bacillati</taxon>
        <taxon>Bacillota</taxon>
        <taxon>Clostridia</taxon>
        <taxon>Candidatus Avichristensenella</taxon>
    </lineage>
</organism>
<dbReference type="Proteomes" id="UP000886819">
    <property type="component" value="Unassembled WGS sequence"/>
</dbReference>
<evidence type="ECO:0008006" key="4">
    <source>
        <dbReference type="Google" id="ProtNLM"/>
    </source>
</evidence>
<name>A0A9D0YXG2_9FIRM</name>
<accession>A0A9D0YXG2</accession>
<evidence type="ECO:0000313" key="3">
    <source>
        <dbReference type="Proteomes" id="UP000886819"/>
    </source>
</evidence>
<keyword evidence="1" id="KW-0472">Membrane</keyword>
<feature type="transmembrane region" description="Helical" evidence="1">
    <location>
        <begin position="36"/>
        <end position="54"/>
    </location>
</feature>
<reference evidence="2" key="1">
    <citation type="submission" date="2020-10" db="EMBL/GenBank/DDBJ databases">
        <authorList>
            <person name="Gilroy R."/>
        </authorList>
    </citation>
    <scope>NUCLEOTIDE SEQUENCE</scope>
    <source>
        <strain evidence="2">ChiHile30-977</strain>
    </source>
</reference>
<protein>
    <recommendedName>
        <fullName evidence="4">DUF4129 domain-containing protein</fullName>
    </recommendedName>
</protein>
<feature type="transmembrane region" description="Helical" evidence="1">
    <location>
        <begin position="209"/>
        <end position="231"/>
    </location>
</feature>
<feature type="transmembrane region" description="Helical" evidence="1">
    <location>
        <begin position="61"/>
        <end position="80"/>
    </location>
</feature>
<gene>
    <name evidence="2" type="ORF">IAA66_10045</name>
</gene>
<sequence>MRRALNKLAESLLMALGLSPLWVLIAARWLPDLAAFGLPWAALCALSALPAALWGGRRRMAVALPGFALLALLLALRAHALHRPAMAALLAPCALLFYKALRAAPLPAWRQRDAGFWYAALALHALSQLAARLAGLRAALPVLTVLLAAYVAALPLVLNRQALEENATGQAGDGPARYLRLRNLLLALGFSTLTLLAGTWNAVKDAFSVLLGWMGRGLLAVVLWLGRLFAADASVAPASGGEAFLPMAAEAGEASAFWAVLEKIGIAAALLLGAAGLCFALWKLAGLCRQWLRRLHARLRETFAALSEENQVEKESILDWEEMRRSARARAARLRRRLTRPPRWEQMDNRRRVRWAYAQLRAQRPDIADAQTAREALSRIPEGARMADVYDAARYGLRDITDEEAAFMRTAVQRRP</sequence>
<feature type="transmembrane region" description="Helical" evidence="1">
    <location>
        <begin position="266"/>
        <end position="285"/>
    </location>
</feature>
<dbReference type="EMBL" id="DVFI01000138">
    <property type="protein sequence ID" value="HIQ63899.1"/>
    <property type="molecule type" value="Genomic_DNA"/>
</dbReference>
<feature type="transmembrane region" description="Helical" evidence="1">
    <location>
        <begin position="12"/>
        <end position="30"/>
    </location>
</feature>
<feature type="transmembrane region" description="Helical" evidence="1">
    <location>
        <begin position="184"/>
        <end position="203"/>
    </location>
</feature>
<proteinExistence type="predicted"/>
<feature type="transmembrane region" description="Helical" evidence="1">
    <location>
        <begin position="116"/>
        <end position="134"/>
    </location>
</feature>